<sequence>MKASSNEINSLKNLQSELQQSHQIIWGLHWSMFGKGFLANHPFLDDPLEEIDEMVDWVAERIVQLGDIPLDSYEEVLKLATSKSIESRPYSMSNAISGIKVVLSELDKALYDARKGLDSVDTATSSQIDAYIGTVEKYLWMISSEASLESSDMHD</sequence>
<dbReference type="OrthoDB" id="41316at10239"/>
<proteinExistence type="inferred from homology"/>
<dbReference type="InterPro" id="IPR023188">
    <property type="entry name" value="DPS_DNA-bd_CS"/>
</dbReference>
<dbReference type="SUPFAM" id="SSF47240">
    <property type="entry name" value="Ferritin-like"/>
    <property type="match status" value="1"/>
</dbReference>
<dbReference type="Gene3D" id="1.20.1260.10">
    <property type="match status" value="1"/>
</dbReference>
<keyword evidence="4" id="KW-1185">Reference proteome</keyword>
<dbReference type="EMBL" id="FJ822135">
    <property type="protein sequence ID" value="ACO36982.1"/>
    <property type="molecule type" value="Genomic_DNA"/>
</dbReference>
<feature type="domain" description="Ferritin/DPS" evidence="2">
    <location>
        <begin position="10"/>
        <end position="144"/>
    </location>
</feature>
<dbReference type="PROSITE" id="PS00819">
    <property type="entry name" value="DPS_2"/>
    <property type="match status" value="1"/>
</dbReference>
<dbReference type="PIRSF" id="PIRSF005900">
    <property type="entry name" value="Dps"/>
    <property type="match status" value="1"/>
</dbReference>
<evidence type="ECO:0000313" key="4">
    <source>
        <dbReference type="Proteomes" id="UP000001878"/>
    </source>
</evidence>
<keyword evidence="3" id="KW-0238">DNA-binding</keyword>
<evidence type="ECO:0000313" key="3">
    <source>
        <dbReference type="EMBL" id="ACO36982.1"/>
    </source>
</evidence>
<dbReference type="PANTHER" id="PTHR42932:SF1">
    <property type="entry name" value="GENERAL STRESS PROTEIN 20U"/>
    <property type="match status" value="1"/>
</dbReference>
<dbReference type="Proteomes" id="UP000001878">
    <property type="component" value="Segment"/>
</dbReference>
<dbReference type="GO" id="GO:0016722">
    <property type="term" value="F:oxidoreductase activity, acting on metal ions"/>
    <property type="evidence" value="ECO:0007669"/>
    <property type="project" value="InterPro"/>
</dbReference>
<gene>
    <name evidence="3" type="ORF">lb338_phage_61</name>
</gene>
<dbReference type="GO" id="GO:0003677">
    <property type="term" value="F:DNA binding"/>
    <property type="evidence" value="ECO:0007669"/>
    <property type="project" value="UniProtKB-KW"/>
</dbReference>
<accession>C1KFH1</accession>
<dbReference type="PANTHER" id="PTHR42932">
    <property type="entry name" value="GENERAL STRESS PROTEIN 20U"/>
    <property type="match status" value="1"/>
</dbReference>
<dbReference type="PRINTS" id="PR01346">
    <property type="entry name" value="HELNAPAPROT"/>
</dbReference>
<evidence type="ECO:0000256" key="1">
    <source>
        <dbReference type="ARBA" id="ARBA00009497"/>
    </source>
</evidence>
<dbReference type="RefSeq" id="YP_002790740.1">
    <property type="nucleotide sequence ID" value="NC_012530.1"/>
</dbReference>
<dbReference type="InterPro" id="IPR009078">
    <property type="entry name" value="Ferritin-like_SF"/>
</dbReference>
<dbReference type="Pfam" id="PF00210">
    <property type="entry name" value="Ferritin"/>
    <property type="match status" value="1"/>
</dbReference>
<dbReference type="InterPro" id="IPR008331">
    <property type="entry name" value="Ferritin_DPS_dom"/>
</dbReference>
<dbReference type="InterPro" id="IPR012347">
    <property type="entry name" value="Ferritin-like"/>
</dbReference>
<dbReference type="GO" id="GO:0008199">
    <property type="term" value="F:ferric iron binding"/>
    <property type="evidence" value="ECO:0007669"/>
    <property type="project" value="InterPro"/>
</dbReference>
<protein>
    <submittedName>
        <fullName evidence="3">DNA-binding ferritin-like protein</fullName>
    </submittedName>
</protein>
<organism evidence="3 4">
    <name type="scientific">Lactobacillus phage Lb338-1</name>
    <dbReference type="NCBI Taxonomy" id="2892342"/>
    <lineage>
        <taxon>Viruses</taxon>
        <taxon>Duplodnaviria</taxon>
        <taxon>Heunggongvirae</taxon>
        <taxon>Uroviricota</taxon>
        <taxon>Caudoviricetes</taxon>
        <taxon>Herelleviridae</taxon>
        <taxon>Mooreparkvirus</taxon>
        <taxon>Mooreparkvirus Lb3381</taxon>
    </lineage>
</organism>
<comment type="similarity">
    <text evidence="1">Belongs to the Dps family.</text>
</comment>
<reference evidence="3 4" key="1">
    <citation type="journal article" date="2009" name="Gene">
        <title>Genome of a virulent bacteriophage Lb338-1 that lyses the probiotic Lactobacillus paracasei cheese strain.</title>
        <authorList>
            <person name="Alemayehu D."/>
            <person name="Ross R.P."/>
            <person name="O'Sullivan O."/>
            <person name="Coffey A."/>
            <person name="Stanton C."/>
            <person name="Fitzgerald G.F."/>
            <person name="McAuliffe O."/>
        </authorList>
    </citation>
    <scope>NUCLEOTIDE SEQUENCE [LARGE SCALE GENOMIC DNA]</scope>
    <source>
        <strain evidence="3">Lb338-1</strain>
    </source>
</reference>
<name>C1KFH1_9CAUD</name>
<evidence type="ECO:0000259" key="2">
    <source>
        <dbReference type="Pfam" id="PF00210"/>
    </source>
</evidence>
<dbReference type="KEGG" id="vg:7750916"/>
<dbReference type="InterPro" id="IPR002177">
    <property type="entry name" value="DPS_DNA-bd"/>
</dbReference>
<dbReference type="GeneID" id="7750916"/>